<evidence type="ECO:0000313" key="4">
    <source>
        <dbReference type="EMBL" id="RMR59069.1"/>
    </source>
</evidence>
<feature type="modified residue" description="4-aspartylphosphate" evidence="1">
    <location>
        <position position="62"/>
    </location>
</feature>
<reference evidence="4 5" key="1">
    <citation type="submission" date="2018-08" db="EMBL/GenBank/DDBJ databases">
        <title>Recombination of ecologically and evolutionarily significant loci maintains genetic cohesion in the Pseudomonas syringae species complex.</title>
        <authorList>
            <person name="Dillon M."/>
            <person name="Thakur S."/>
            <person name="Almeida R.N.D."/>
            <person name="Weir B.S."/>
            <person name="Guttman D.S."/>
        </authorList>
    </citation>
    <scope>NUCLEOTIDE SEQUENCE [LARGE SCALE GENOMIC DNA]</scope>
    <source>
        <strain evidence="4 5">ICMP 6917</strain>
    </source>
</reference>
<dbReference type="InterPro" id="IPR011006">
    <property type="entry name" value="CheY-like_superfamily"/>
</dbReference>
<dbReference type="SUPFAM" id="SSF52172">
    <property type="entry name" value="CheY-like"/>
    <property type="match status" value="1"/>
</dbReference>
<dbReference type="SMART" id="SM00448">
    <property type="entry name" value="REC"/>
    <property type="match status" value="1"/>
</dbReference>
<proteinExistence type="predicted"/>
<dbReference type="Gene3D" id="3.40.50.2300">
    <property type="match status" value="1"/>
</dbReference>
<dbReference type="PANTHER" id="PTHR33121:SF70">
    <property type="entry name" value="SIGNALING PROTEIN YKOW"/>
    <property type="match status" value="1"/>
</dbReference>
<dbReference type="GO" id="GO:0000160">
    <property type="term" value="P:phosphorelay signal transduction system"/>
    <property type="evidence" value="ECO:0007669"/>
    <property type="project" value="InterPro"/>
</dbReference>
<feature type="domain" description="Response regulatory" evidence="2">
    <location>
        <begin position="11"/>
        <end position="132"/>
    </location>
</feature>
<dbReference type="Pfam" id="PF00072">
    <property type="entry name" value="Response_reg"/>
    <property type="match status" value="1"/>
</dbReference>
<sequence length="431" mass="47053">MIWKMTMRALKVLILEDNPFQLMALHQMLNANQVFQVLAADSVEVARQSLLNRGGVDIAICDLQMDGADGLDLIAHLARSGQARALIILSSASKSVLDGVVQLARSQGLEVLGGLQKPASAARLYDLLQAYGHLPHAPAQSVSKSQHVFCAGQLLGPQAGEISLDMLSLAEQWIAHFQPKVSVDGEVLGVEALVRWQHPVHGLLAPGSFMSMIENEGLIVPLTWRVLELALQLSADVRFRQGEALPVAVNIAPQVLEQTDFATRITGLLVLYELPASILTLEVLEHDALEPQSWQLEALLRLRMLGCKLSIDDFGMGASNIQRLLQLPFCELKIPTEFVRGMADDARKSAVVAGAIFMARRLSMDVVVEGVETIDDFHSLMVLEAPAIQGYFISRPLSAADLLVWLAERKRNKPQAVSRKTAGQDSPCSCR</sequence>
<feature type="domain" description="EAL" evidence="3">
    <location>
        <begin position="155"/>
        <end position="410"/>
    </location>
</feature>
<dbReference type="SUPFAM" id="SSF141868">
    <property type="entry name" value="EAL domain-like"/>
    <property type="match status" value="1"/>
</dbReference>
<gene>
    <name evidence="4" type="ORF">ALP84_00747</name>
</gene>
<keyword evidence="1" id="KW-0597">Phosphoprotein</keyword>
<evidence type="ECO:0000259" key="2">
    <source>
        <dbReference type="PROSITE" id="PS50110"/>
    </source>
</evidence>
<dbReference type="GO" id="GO:0071111">
    <property type="term" value="F:cyclic-guanylate-specific phosphodiesterase activity"/>
    <property type="evidence" value="ECO:0007669"/>
    <property type="project" value="InterPro"/>
</dbReference>
<dbReference type="InterPro" id="IPR001633">
    <property type="entry name" value="EAL_dom"/>
</dbReference>
<dbReference type="SMART" id="SM00052">
    <property type="entry name" value="EAL"/>
    <property type="match status" value="1"/>
</dbReference>
<organism evidence="4 5">
    <name type="scientific">Pseudomonas cichorii</name>
    <dbReference type="NCBI Taxonomy" id="36746"/>
    <lineage>
        <taxon>Bacteria</taxon>
        <taxon>Pseudomonadati</taxon>
        <taxon>Pseudomonadota</taxon>
        <taxon>Gammaproteobacteria</taxon>
        <taxon>Pseudomonadales</taxon>
        <taxon>Pseudomonadaceae</taxon>
        <taxon>Pseudomonas</taxon>
    </lineage>
</organism>
<accession>A0A3M4W653</accession>
<comment type="caution">
    <text evidence="4">The sequence shown here is derived from an EMBL/GenBank/DDBJ whole genome shotgun (WGS) entry which is preliminary data.</text>
</comment>
<evidence type="ECO:0000256" key="1">
    <source>
        <dbReference type="PROSITE-ProRule" id="PRU00169"/>
    </source>
</evidence>
<protein>
    <submittedName>
        <fullName evidence="4">Response regulator/EAL domain protein</fullName>
    </submittedName>
</protein>
<dbReference type="InterPro" id="IPR035919">
    <property type="entry name" value="EAL_sf"/>
</dbReference>
<dbReference type="EMBL" id="RBRY01000063">
    <property type="protein sequence ID" value="RMR59069.1"/>
    <property type="molecule type" value="Genomic_DNA"/>
</dbReference>
<dbReference type="CDD" id="cd01948">
    <property type="entry name" value="EAL"/>
    <property type="match status" value="1"/>
</dbReference>
<dbReference type="InterPro" id="IPR050706">
    <property type="entry name" value="Cyclic-di-GMP_PDE-like"/>
</dbReference>
<name>A0A3M4W653_PSECI</name>
<dbReference type="Proteomes" id="UP000278332">
    <property type="component" value="Unassembled WGS sequence"/>
</dbReference>
<dbReference type="AlphaFoldDB" id="A0A3M4W653"/>
<evidence type="ECO:0000259" key="3">
    <source>
        <dbReference type="PROSITE" id="PS50883"/>
    </source>
</evidence>
<dbReference type="Pfam" id="PF00563">
    <property type="entry name" value="EAL"/>
    <property type="match status" value="1"/>
</dbReference>
<dbReference type="Gene3D" id="3.20.20.450">
    <property type="entry name" value="EAL domain"/>
    <property type="match status" value="1"/>
</dbReference>
<dbReference type="PROSITE" id="PS50883">
    <property type="entry name" value="EAL"/>
    <property type="match status" value="1"/>
</dbReference>
<evidence type="ECO:0000313" key="5">
    <source>
        <dbReference type="Proteomes" id="UP000278332"/>
    </source>
</evidence>
<dbReference type="PANTHER" id="PTHR33121">
    <property type="entry name" value="CYCLIC DI-GMP PHOSPHODIESTERASE PDEF"/>
    <property type="match status" value="1"/>
</dbReference>
<dbReference type="PROSITE" id="PS50110">
    <property type="entry name" value="RESPONSE_REGULATORY"/>
    <property type="match status" value="1"/>
</dbReference>
<dbReference type="InterPro" id="IPR001789">
    <property type="entry name" value="Sig_transdc_resp-reg_receiver"/>
</dbReference>